<dbReference type="AlphaFoldDB" id="M5RW30"/>
<dbReference type="Proteomes" id="UP000011996">
    <property type="component" value="Unassembled WGS sequence"/>
</dbReference>
<proteinExistence type="predicted"/>
<evidence type="ECO:0000313" key="2">
    <source>
        <dbReference type="Proteomes" id="UP000011996"/>
    </source>
</evidence>
<reference evidence="1 2" key="1">
    <citation type="journal article" date="2013" name="Mar. Genomics">
        <title>Expression of sulfatases in Rhodopirellula baltica and the diversity of sulfatases in the genus Rhodopirellula.</title>
        <authorList>
            <person name="Wegner C.E."/>
            <person name="Richter-Heitmann T."/>
            <person name="Klindworth A."/>
            <person name="Klockow C."/>
            <person name="Richter M."/>
            <person name="Achstetter T."/>
            <person name="Glockner F.O."/>
            <person name="Harder J."/>
        </authorList>
    </citation>
    <scope>NUCLEOTIDE SEQUENCE [LARGE SCALE GENOMIC DNA]</scope>
    <source>
        <strain evidence="1 2">SH398</strain>
    </source>
</reference>
<comment type="caution">
    <text evidence="1">The sequence shown here is derived from an EMBL/GenBank/DDBJ whole genome shotgun (WGS) entry which is preliminary data.</text>
</comment>
<name>M5RW30_9BACT</name>
<dbReference type="EMBL" id="ANOF01000197">
    <property type="protein sequence ID" value="EMI23391.1"/>
    <property type="molecule type" value="Genomic_DNA"/>
</dbReference>
<gene>
    <name evidence="1" type="ORF">RESH_05998</name>
</gene>
<protein>
    <submittedName>
        <fullName evidence="1">Polymorphic outer membrane protein</fullName>
    </submittedName>
</protein>
<evidence type="ECO:0000313" key="1">
    <source>
        <dbReference type="EMBL" id="EMI23391.1"/>
    </source>
</evidence>
<accession>M5RW30</accession>
<sequence length="175" mass="17709">MEMLEDRRVLAGPGPEVLSIVRADANPTNANSVAFTVTFDEAVTGVDASDFIVDANGPTLASVEPVSGSGAVYTVNVTTGSGDGSLSLDLIDDDSIVRVSGNGKSLKGNQDGSFTTGEIYTIDKSAPVANSISLIGTPTASAATIEYNVTFSESVNGVDQNDFSVIANGVTGAGV</sequence>
<feature type="non-terminal residue" evidence="1">
    <location>
        <position position="175"/>
    </location>
</feature>
<dbReference type="STRING" id="1263868.RESH_05998"/>
<organism evidence="1 2">
    <name type="scientific">Rhodopirellula europaea SH398</name>
    <dbReference type="NCBI Taxonomy" id="1263868"/>
    <lineage>
        <taxon>Bacteria</taxon>
        <taxon>Pseudomonadati</taxon>
        <taxon>Planctomycetota</taxon>
        <taxon>Planctomycetia</taxon>
        <taxon>Pirellulales</taxon>
        <taxon>Pirellulaceae</taxon>
        <taxon>Rhodopirellula</taxon>
    </lineage>
</organism>